<dbReference type="SUPFAM" id="SSF47413">
    <property type="entry name" value="lambda repressor-like DNA-binding domains"/>
    <property type="match status" value="1"/>
</dbReference>
<dbReference type="PANTHER" id="PTHR46558">
    <property type="entry name" value="TRACRIPTIONAL REGULATORY PROTEIN-RELATED-RELATED"/>
    <property type="match status" value="1"/>
</dbReference>
<accession>A0A3E0D8K9</accession>
<dbReference type="PANTHER" id="PTHR46558:SF11">
    <property type="entry name" value="HTH-TYPE TRANSCRIPTIONAL REGULATOR XRE"/>
    <property type="match status" value="1"/>
</dbReference>
<dbReference type="InterPro" id="IPR010982">
    <property type="entry name" value="Lambda_DNA-bd_dom_sf"/>
</dbReference>
<dbReference type="Pfam" id="PF01381">
    <property type="entry name" value="HTH_3"/>
    <property type="match status" value="1"/>
</dbReference>
<dbReference type="SMART" id="SM00530">
    <property type="entry name" value="HTH_XRE"/>
    <property type="match status" value="1"/>
</dbReference>
<dbReference type="InterPro" id="IPR001387">
    <property type="entry name" value="Cro/C1-type_HTH"/>
</dbReference>
<dbReference type="GO" id="GO:0003677">
    <property type="term" value="F:DNA binding"/>
    <property type="evidence" value="ECO:0007669"/>
    <property type="project" value="UniProtKB-KW"/>
</dbReference>
<protein>
    <submittedName>
        <fullName evidence="3">DNA-binding XRE family transcriptional regulator</fullName>
    </submittedName>
</protein>
<organism evidence="3 4">
    <name type="scientific">Algoriphagus antarcticus</name>
    <dbReference type="NCBI Taxonomy" id="238540"/>
    <lineage>
        <taxon>Bacteria</taxon>
        <taxon>Pseudomonadati</taxon>
        <taxon>Bacteroidota</taxon>
        <taxon>Cytophagia</taxon>
        <taxon>Cytophagales</taxon>
        <taxon>Cyclobacteriaceae</taxon>
        <taxon>Algoriphagus</taxon>
    </lineage>
</organism>
<reference evidence="3 4" key="1">
    <citation type="submission" date="2018-08" db="EMBL/GenBank/DDBJ databases">
        <title>Genomic Encyclopedia of Archaeal and Bacterial Type Strains, Phase II (KMG-II): from individual species to whole genera.</title>
        <authorList>
            <person name="Goeker M."/>
        </authorList>
    </citation>
    <scope>NUCLEOTIDE SEQUENCE [LARGE SCALE GENOMIC DNA]</scope>
    <source>
        <strain evidence="3 4">DSM 15986</strain>
    </source>
</reference>
<dbReference type="RefSeq" id="WP_086543960.1">
    <property type="nucleotide sequence ID" value="NZ_MSSW01000101.1"/>
</dbReference>
<evidence type="ECO:0000259" key="2">
    <source>
        <dbReference type="PROSITE" id="PS50943"/>
    </source>
</evidence>
<sequence>MKIGHHLKKARESKRLSQHEVSELLGVSQKTLSNIESGKTQPSVIHLSKMGEIYELDVLKLLSDNGIHLCPPPPRNLSEAEKELRNLKDTLERIIRKKFLSFREIISLLNTIIQKHSNSNSYEMG</sequence>
<evidence type="ECO:0000256" key="1">
    <source>
        <dbReference type="ARBA" id="ARBA00023125"/>
    </source>
</evidence>
<dbReference type="CDD" id="cd00093">
    <property type="entry name" value="HTH_XRE"/>
    <property type="match status" value="1"/>
</dbReference>
<evidence type="ECO:0000313" key="3">
    <source>
        <dbReference type="EMBL" id="REG78342.1"/>
    </source>
</evidence>
<dbReference type="EMBL" id="QUNF01000036">
    <property type="protein sequence ID" value="REG78342.1"/>
    <property type="molecule type" value="Genomic_DNA"/>
</dbReference>
<keyword evidence="1 3" id="KW-0238">DNA-binding</keyword>
<name>A0A3E0D8K9_9BACT</name>
<gene>
    <name evidence="3" type="ORF">C8N25_13637</name>
</gene>
<dbReference type="Proteomes" id="UP000256405">
    <property type="component" value="Unassembled WGS sequence"/>
</dbReference>
<dbReference type="AlphaFoldDB" id="A0A3E0D8K9"/>
<proteinExistence type="predicted"/>
<dbReference type="OrthoDB" id="959032at2"/>
<comment type="caution">
    <text evidence="3">The sequence shown here is derived from an EMBL/GenBank/DDBJ whole genome shotgun (WGS) entry which is preliminary data.</text>
</comment>
<dbReference type="PROSITE" id="PS50943">
    <property type="entry name" value="HTH_CROC1"/>
    <property type="match status" value="1"/>
</dbReference>
<feature type="domain" description="HTH cro/C1-type" evidence="2">
    <location>
        <begin position="7"/>
        <end position="61"/>
    </location>
</feature>
<dbReference type="Gene3D" id="1.10.260.40">
    <property type="entry name" value="lambda repressor-like DNA-binding domains"/>
    <property type="match status" value="1"/>
</dbReference>
<keyword evidence="4" id="KW-1185">Reference proteome</keyword>
<evidence type="ECO:0000313" key="4">
    <source>
        <dbReference type="Proteomes" id="UP000256405"/>
    </source>
</evidence>